<protein>
    <recommendedName>
        <fullName evidence="4">SRPBCC family protein</fullName>
    </recommendedName>
</protein>
<proteinExistence type="predicted"/>
<name>A0A5Q3QI68_9PSEU</name>
<dbReference type="SUPFAM" id="SSF55961">
    <property type="entry name" value="Bet v1-like"/>
    <property type="match status" value="1"/>
</dbReference>
<keyword evidence="3" id="KW-1185">Reference proteome</keyword>
<dbReference type="Proteomes" id="UP000371041">
    <property type="component" value="Chromosome"/>
</dbReference>
<evidence type="ECO:0000256" key="1">
    <source>
        <dbReference type="SAM" id="MobiDB-lite"/>
    </source>
</evidence>
<dbReference type="EMBL" id="CP045929">
    <property type="protein sequence ID" value="QGK70537.1"/>
    <property type="molecule type" value="Genomic_DNA"/>
</dbReference>
<dbReference type="AlphaFoldDB" id="A0A5Q3QI68"/>
<reference evidence="3" key="1">
    <citation type="submission" date="2019-11" db="EMBL/GenBank/DDBJ databases">
        <title>The complete genome sequence of Saccharopolyspora sp. E2A.</title>
        <authorList>
            <person name="Zhang G."/>
        </authorList>
    </citation>
    <scope>NUCLEOTIDE SEQUENCE [LARGE SCALE GENOMIC DNA]</scope>
    <source>
        <strain evidence="3">E2A</strain>
    </source>
</reference>
<organism evidence="2 3">
    <name type="scientific">Allosaccharopolyspora coralli</name>
    <dbReference type="NCBI Taxonomy" id="2665642"/>
    <lineage>
        <taxon>Bacteria</taxon>
        <taxon>Bacillati</taxon>
        <taxon>Actinomycetota</taxon>
        <taxon>Actinomycetes</taxon>
        <taxon>Pseudonocardiales</taxon>
        <taxon>Pseudonocardiaceae</taxon>
        <taxon>Allosaccharopolyspora</taxon>
    </lineage>
</organism>
<feature type="region of interest" description="Disordered" evidence="1">
    <location>
        <begin position="144"/>
        <end position="177"/>
    </location>
</feature>
<dbReference type="InterPro" id="IPR023393">
    <property type="entry name" value="START-like_dom_sf"/>
</dbReference>
<sequence>MSWSPATALATADDTRIVESVELPVPRATVREELKETATLTATVPGLRRVQWRSPRWMRCEIDLPGLPHVHDLRIESTASRSFVAWHSETPPKHQARLDLTPLRDRTRLTLRIRVGNQSTASPEQLTLLMREFLFNLRSRLETSSGVPPRAGHDPLLHTGLKVPPDGKQRNQSPTGS</sequence>
<gene>
    <name evidence="2" type="ORF">GIY23_14300</name>
</gene>
<evidence type="ECO:0008006" key="4">
    <source>
        <dbReference type="Google" id="ProtNLM"/>
    </source>
</evidence>
<dbReference type="RefSeq" id="WP_154077119.1">
    <property type="nucleotide sequence ID" value="NZ_CP045929.1"/>
</dbReference>
<evidence type="ECO:0000313" key="2">
    <source>
        <dbReference type="EMBL" id="QGK70537.1"/>
    </source>
</evidence>
<accession>A0A5Q3QI68</accession>
<dbReference type="Gene3D" id="3.30.530.20">
    <property type="match status" value="1"/>
</dbReference>
<evidence type="ECO:0000313" key="3">
    <source>
        <dbReference type="Proteomes" id="UP000371041"/>
    </source>
</evidence>
<dbReference type="KEGG" id="sace:GIY23_14300"/>